<dbReference type="Proteomes" id="UP001285855">
    <property type="component" value="Unassembled WGS sequence"/>
</dbReference>
<keyword evidence="2" id="KW-0328">Glycosyltransferase</keyword>
<feature type="domain" description="Glycosyltransferase 2-like" evidence="1">
    <location>
        <begin position="6"/>
        <end position="131"/>
    </location>
</feature>
<dbReference type="GO" id="GO:0016757">
    <property type="term" value="F:glycosyltransferase activity"/>
    <property type="evidence" value="ECO:0007669"/>
    <property type="project" value="UniProtKB-KW"/>
</dbReference>
<dbReference type="InterPro" id="IPR001173">
    <property type="entry name" value="Glyco_trans_2-like"/>
</dbReference>
<dbReference type="PANTHER" id="PTHR22916:SF3">
    <property type="entry name" value="UDP-GLCNAC:BETAGAL BETA-1,3-N-ACETYLGLUCOSAMINYLTRANSFERASE-LIKE PROTEIN 1"/>
    <property type="match status" value="1"/>
</dbReference>
<dbReference type="RefSeq" id="WP_320556201.1">
    <property type="nucleotide sequence ID" value="NZ_JAXDAE010000011.1"/>
</dbReference>
<accession>A0ABU5ESV3</accession>
<dbReference type="Gene3D" id="3.90.550.10">
    <property type="entry name" value="Spore Coat Polysaccharide Biosynthesis Protein SpsA, Chain A"/>
    <property type="match status" value="1"/>
</dbReference>
<dbReference type="Pfam" id="PF00535">
    <property type="entry name" value="Glycos_transf_2"/>
    <property type="match status" value="1"/>
</dbReference>
<dbReference type="SUPFAM" id="SSF53448">
    <property type="entry name" value="Nucleotide-diphospho-sugar transferases"/>
    <property type="match status" value="1"/>
</dbReference>
<dbReference type="EC" id="2.4.-.-" evidence="2"/>
<dbReference type="CDD" id="cd00761">
    <property type="entry name" value="Glyco_tranf_GTA_type"/>
    <property type="match status" value="1"/>
</dbReference>
<name>A0ABU5ESV3_9FLAO</name>
<evidence type="ECO:0000259" key="1">
    <source>
        <dbReference type="Pfam" id="PF00535"/>
    </source>
</evidence>
<reference evidence="2 3" key="1">
    <citation type="submission" date="2023-11" db="EMBL/GenBank/DDBJ databases">
        <title>Winogradskyella pelagius sp. nov., isolated from coastal sediment.</title>
        <authorList>
            <person name="Li F."/>
        </authorList>
    </citation>
    <scope>NUCLEOTIDE SEQUENCE [LARGE SCALE GENOMIC DNA]</scope>
    <source>
        <strain evidence="2 3">KCTC 23502</strain>
    </source>
</reference>
<evidence type="ECO:0000313" key="2">
    <source>
        <dbReference type="EMBL" id="MDY2587849.1"/>
    </source>
</evidence>
<dbReference type="EMBL" id="JAXDAE010000011">
    <property type="protein sequence ID" value="MDY2587849.1"/>
    <property type="molecule type" value="Genomic_DNA"/>
</dbReference>
<dbReference type="InterPro" id="IPR029044">
    <property type="entry name" value="Nucleotide-diphossugar_trans"/>
</dbReference>
<evidence type="ECO:0000313" key="3">
    <source>
        <dbReference type="Proteomes" id="UP001285855"/>
    </source>
</evidence>
<sequence length="312" mass="36206">MIPLFSVVVTVYNKSQFIERTIKSILNQTISDFELIIVDDGSTDDSLEVINTLNDSRIIVFPNKNQGVSSARNFGLKKAKGHFIALCDGDDIWLDNHLSELKALIETYPHCGIYATSYEKHYFKNYIKKPIFSNIEHPFFGIVDDYFKSSLKDNILWTSAIVLPKTTIDQGYIFKDDLGWGEDTDLWIRIACDFKIAFSSKPTALKMIHSTQNHLSLTKNIPNLMKMLKSHEDKEESNASLKVFLDINRFMVAMEAKLRNDYTNYKKVKKDINLKNLNRRLKLLLFLPAVVLRFLKRLKFFLLKNKLYRSPF</sequence>
<comment type="caution">
    <text evidence="2">The sequence shown here is derived from an EMBL/GenBank/DDBJ whole genome shotgun (WGS) entry which is preliminary data.</text>
</comment>
<keyword evidence="2" id="KW-0808">Transferase</keyword>
<protein>
    <submittedName>
        <fullName evidence="2">Glycosyltransferase</fullName>
        <ecNumber evidence="2">2.4.-.-</ecNumber>
    </submittedName>
</protein>
<gene>
    <name evidence="2" type="ORF">SNF14_10910</name>
</gene>
<proteinExistence type="predicted"/>
<keyword evidence="3" id="KW-1185">Reference proteome</keyword>
<dbReference type="PANTHER" id="PTHR22916">
    <property type="entry name" value="GLYCOSYLTRANSFERASE"/>
    <property type="match status" value="1"/>
</dbReference>
<organism evidence="2 3">
    <name type="scientific">Winogradskyella aquimaris</name>
    <dbReference type="NCBI Taxonomy" id="864074"/>
    <lineage>
        <taxon>Bacteria</taxon>
        <taxon>Pseudomonadati</taxon>
        <taxon>Bacteroidota</taxon>
        <taxon>Flavobacteriia</taxon>
        <taxon>Flavobacteriales</taxon>
        <taxon>Flavobacteriaceae</taxon>
        <taxon>Winogradskyella</taxon>
    </lineage>
</organism>